<dbReference type="WBParaSite" id="scf7180000422548.g9200">
    <property type="protein sequence ID" value="scf7180000422548.g9200"/>
    <property type="gene ID" value="scf7180000422548.g9200"/>
</dbReference>
<accession>A0A915P540</accession>
<keyword evidence="1" id="KW-1185">Reference proteome</keyword>
<evidence type="ECO:0000313" key="1">
    <source>
        <dbReference type="Proteomes" id="UP000887560"/>
    </source>
</evidence>
<protein>
    <submittedName>
        <fullName evidence="2">Galectin</fullName>
    </submittedName>
</protein>
<evidence type="ECO:0000313" key="2">
    <source>
        <dbReference type="WBParaSite" id="scf7180000422548.g9200"/>
    </source>
</evidence>
<reference evidence="2" key="1">
    <citation type="submission" date="2022-11" db="UniProtKB">
        <authorList>
            <consortium name="WormBaseParasite"/>
        </authorList>
    </citation>
    <scope>IDENTIFICATION</scope>
</reference>
<name>A0A915P540_9BILA</name>
<proteinExistence type="predicted"/>
<sequence length="297" mass="35215">MELKTMDLNQIEPYFTEIVVEIDEQMKNKYFYISIFREPCNEEIGGYEYNTNSAIIGENGKKQMRILRAYTKYLKEGLLFCGLKDLRRETLLQIYPLFYAKIDFEVNNELYNLTRFKDKEVNINGINTYFSHGGGLHKLIKIDCLLDLEGPRKIIKTKKFIEKGEKLLGQNNFIDNSVINEKHRRAELEGISYINICLKFEHSGKYKIRVLSSDLWREPRIELHFYVKITEENKTRCLAKKFVDYKNKEEIEFMSQLRVGICLFVINYNHDYFDNYTNLVKIEVFNEADFDVQSSAN</sequence>
<dbReference type="AlphaFoldDB" id="A0A915P540"/>
<dbReference type="Proteomes" id="UP000887560">
    <property type="component" value="Unplaced"/>
</dbReference>
<organism evidence="1 2">
    <name type="scientific">Meloidogyne floridensis</name>
    <dbReference type="NCBI Taxonomy" id="298350"/>
    <lineage>
        <taxon>Eukaryota</taxon>
        <taxon>Metazoa</taxon>
        <taxon>Ecdysozoa</taxon>
        <taxon>Nematoda</taxon>
        <taxon>Chromadorea</taxon>
        <taxon>Rhabditida</taxon>
        <taxon>Tylenchina</taxon>
        <taxon>Tylenchomorpha</taxon>
        <taxon>Tylenchoidea</taxon>
        <taxon>Meloidogynidae</taxon>
        <taxon>Meloidogyninae</taxon>
        <taxon>Meloidogyne</taxon>
    </lineage>
</organism>